<protein>
    <submittedName>
        <fullName evidence="3">BolA protein</fullName>
    </submittedName>
</protein>
<dbReference type="Pfam" id="PF01722">
    <property type="entry name" value="BolA"/>
    <property type="match status" value="1"/>
</dbReference>
<dbReference type="InParanoid" id="A0A4R2PDX5"/>
<dbReference type="PANTHER" id="PTHR46230:SF7">
    <property type="entry name" value="BOLA-LIKE PROTEIN 1"/>
    <property type="match status" value="1"/>
</dbReference>
<dbReference type="EMBL" id="SLXO01000007">
    <property type="protein sequence ID" value="TCP33440.1"/>
    <property type="molecule type" value="Genomic_DNA"/>
</dbReference>
<evidence type="ECO:0000313" key="3">
    <source>
        <dbReference type="EMBL" id="TCP33440.1"/>
    </source>
</evidence>
<dbReference type="GO" id="GO:0016226">
    <property type="term" value="P:iron-sulfur cluster assembly"/>
    <property type="evidence" value="ECO:0007669"/>
    <property type="project" value="TreeGrafter"/>
</dbReference>
<evidence type="ECO:0000313" key="4">
    <source>
        <dbReference type="Proteomes" id="UP000295399"/>
    </source>
</evidence>
<dbReference type="InterPro" id="IPR002634">
    <property type="entry name" value="BolA"/>
</dbReference>
<evidence type="ECO:0000256" key="2">
    <source>
        <dbReference type="SAM" id="MobiDB-lite"/>
    </source>
</evidence>
<dbReference type="OrthoDB" id="9811118at2"/>
<name>A0A4R2PDX5_RHOSA</name>
<accession>A0A4R2PDX5</accession>
<dbReference type="RefSeq" id="WP_132708725.1">
    <property type="nucleotide sequence ID" value="NZ_JACIGF010000007.1"/>
</dbReference>
<sequence length="120" mass="13153">MAETQTPSQTPSQSPASASTTHTPVPDERPVYAAMQRKLTEAFAPITLTIRDESYKHSGHMGYMGDDAETHFVLTIVSERFEGMSRLDRQRAIHKALKDELATSIHALAIRASAPSDTKG</sequence>
<dbReference type="PANTHER" id="PTHR46230">
    <property type="match status" value="1"/>
</dbReference>
<comment type="similarity">
    <text evidence="1">Belongs to the BolA/IbaG family.</text>
</comment>
<proteinExistence type="inferred from homology"/>
<gene>
    <name evidence="3" type="ORF">EV659_10750</name>
</gene>
<dbReference type="AlphaFoldDB" id="A0A4R2PDX5"/>
<organism evidence="3 4">
    <name type="scientific">Rhodothalassium salexigens DSM 2132</name>
    <dbReference type="NCBI Taxonomy" id="1188247"/>
    <lineage>
        <taxon>Bacteria</taxon>
        <taxon>Pseudomonadati</taxon>
        <taxon>Pseudomonadota</taxon>
        <taxon>Alphaproteobacteria</taxon>
        <taxon>Rhodothalassiales</taxon>
        <taxon>Rhodothalassiaceae</taxon>
        <taxon>Rhodothalassium</taxon>
    </lineage>
</organism>
<feature type="region of interest" description="Disordered" evidence="2">
    <location>
        <begin position="1"/>
        <end position="30"/>
    </location>
</feature>
<dbReference type="Gene3D" id="3.30.300.90">
    <property type="entry name" value="BolA-like"/>
    <property type="match status" value="1"/>
</dbReference>
<evidence type="ECO:0000256" key="1">
    <source>
        <dbReference type="RuleBase" id="RU003860"/>
    </source>
</evidence>
<feature type="compositionally biased region" description="Low complexity" evidence="2">
    <location>
        <begin position="1"/>
        <end position="21"/>
    </location>
</feature>
<dbReference type="PIRSF" id="PIRSF003113">
    <property type="entry name" value="BolA"/>
    <property type="match status" value="1"/>
</dbReference>
<dbReference type="FunCoup" id="A0A4R2PDX5">
    <property type="interactions" value="397"/>
</dbReference>
<comment type="caution">
    <text evidence="3">The sequence shown here is derived from an EMBL/GenBank/DDBJ whole genome shotgun (WGS) entry which is preliminary data.</text>
</comment>
<dbReference type="InterPro" id="IPR036065">
    <property type="entry name" value="BolA-like_sf"/>
</dbReference>
<keyword evidence="4" id="KW-1185">Reference proteome</keyword>
<reference evidence="3 4" key="1">
    <citation type="submission" date="2019-03" db="EMBL/GenBank/DDBJ databases">
        <title>Genomic Encyclopedia of Type Strains, Phase IV (KMG-IV): sequencing the most valuable type-strain genomes for metagenomic binning, comparative biology and taxonomic classification.</title>
        <authorList>
            <person name="Goeker M."/>
        </authorList>
    </citation>
    <scope>NUCLEOTIDE SEQUENCE [LARGE SCALE GENOMIC DNA]</scope>
    <source>
        <strain evidence="3 4">DSM 2132</strain>
    </source>
</reference>
<dbReference type="Proteomes" id="UP000295399">
    <property type="component" value="Unassembled WGS sequence"/>
</dbReference>
<dbReference type="SUPFAM" id="SSF82657">
    <property type="entry name" value="BolA-like"/>
    <property type="match status" value="1"/>
</dbReference>